<dbReference type="GO" id="GO:0003924">
    <property type="term" value="F:GTPase activity"/>
    <property type="evidence" value="ECO:0007669"/>
    <property type="project" value="InterPro"/>
</dbReference>
<evidence type="ECO:0000256" key="1">
    <source>
        <dbReference type="ARBA" id="ARBA00022741"/>
    </source>
</evidence>
<dbReference type="InterPro" id="IPR000178">
    <property type="entry name" value="TF_IF2_bacterial-like"/>
</dbReference>
<feature type="domain" description="Translation initiation factor IF- 2" evidence="3">
    <location>
        <begin position="11"/>
        <end position="52"/>
    </location>
</feature>
<gene>
    <name evidence="4" type="ORF">S06H3_19662</name>
</gene>
<protein>
    <recommendedName>
        <fullName evidence="3">Translation initiation factor IF- 2 domain-containing protein</fullName>
    </recommendedName>
</protein>
<dbReference type="FunFam" id="2.40.30.10:FF:000008">
    <property type="entry name" value="Translation initiation factor IF-2"/>
    <property type="match status" value="1"/>
</dbReference>
<dbReference type="InterPro" id="IPR036925">
    <property type="entry name" value="TIF_IF2_dom3_sf"/>
</dbReference>
<sequence>MPTLFLSISTAASKGIAIGFNSRLSPGAKQLAEAEGVSIRLYDVIYKLIEDIDKALKGMLEPTYVDVIAGRAEVRAVFDGGPQGKIAGVYVRDGRMWRDAQAKILRGTKVLFESRVSSLRRFKEDVTEVSSGFECGVGIENFSDFSVGDIIELYQKQRVD</sequence>
<accession>X1LPT8</accession>
<organism evidence="4">
    <name type="scientific">marine sediment metagenome</name>
    <dbReference type="NCBI Taxonomy" id="412755"/>
    <lineage>
        <taxon>unclassified sequences</taxon>
        <taxon>metagenomes</taxon>
        <taxon>ecological metagenomes</taxon>
    </lineage>
</organism>
<dbReference type="Pfam" id="PF11987">
    <property type="entry name" value="IF-2"/>
    <property type="match status" value="1"/>
</dbReference>
<dbReference type="GO" id="GO:0003743">
    <property type="term" value="F:translation initiation factor activity"/>
    <property type="evidence" value="ECO:0007669"/>
    <property type="project" value="InterPro"/>
</dbReference>
<dbReference type="InterPro" id="IPR023115">
    <property type="entry name" value="TIF_IF2_dom3"/>
</dbReference>
<dbReference type="SUPFAM" id="SSF52156">
    <property type="entry name" value="Initiation factor IF2/eIF5b, domain 3"/>
    <property type="match status" value="1"/>
</dbReference>
<dbReference type="InterPro" id="IPR009000">
    <property type="entry name" value="Transl_B-barrel_sf"/>
</dbReference>
<dbReference type="InterPro" id="IPR015760">
    <property type="entry name" value="TIF_IF2"/>
</dbReference>
<dbReference type="PROSITE" id="PS01176">
    <property type="entry name" value="IF2"/>
    <property type="match status" value="1"/>
</dbReference>
<evidence type="ECO:0000313" key="4">
    <source>
        <dbReference type="EMBL" id="GAI07851.1"/>
    </source>
</evidence>
<dbReference type="GO" id="GO:0005829">
    <property type="term" value="C:cytosol"/>
    <property type="evidence" value="ECO:0007669"/>
    <property type="project" value="TreeGrafter"/>
</dbReference>
<dbReference type="EMBL" id="BARV01010087">
    <property type="protein sequence ID" value="GAI07851.1"/>
    <property type="molecule type" value="Genomic_DNA"/>
</dbReference>
<reference evidence="4" key="1">
    <citation type="journal article" date="2014" name="Front. Microbiol.">
        <title>High frequency of phylogenetically diverse reductive dehalogenase-homologous genes in deep subseafloor sedimentary metagenomes.</title>
        <authorList>
            <person name="Kawai M."/>
            <person name="Futagami T."/>
            <person name="Toyoda A."/>
            <person name="Takaki Y."/>
            <person name="Nishi S."/>
            <person name="Hori S."/>
            <person name="Arai W."/>
            <person name="Tsubouchi T."/>
            <person name="Morono Y."/>
            <person name="Uchiyama I."/>
            <person name="Ito T."/>
            <person name="Fujiyama A."/>
            <person name="Inagaki F."/>
            <person name="Takami H."/>
        </authorList>
    </citation>
    <scope>NUCLEOTIDE SEQUENCE</scope>
    <source>
        <strain evidence="4">Expedition CK06-06</strain>
    </source>
</reference>
<evidence type="ECO:0000256" key="2">
    <source>
        <dbReference type="ARBA" id="ARBA00023134"/>
    </source>
</evidence>
<dbReference type="SUPFAM" id="SSF50447">
    <property type="entry name" value="Translation proteins"/>
    <property type="match status" value="1"/>
</dbReference>
<dbReference type="Gene3D" id="3.40.50.10050">
    <property type="entry name" value="Translation initiation factor IF- 2, domain 3"/>
    <property type="match status" value="1"/>
</dbReference>
<dbReference type="CDD" id="cd03692">
    <property type="entry name" value="mtIF2_IVc"/>
    <property type="match status" value="1"/>
</dbReference>
<evidence type="ECO:0000259" key="3">
    <source>
        <dbReference type="Pfam" id="PF11987"/>
    </source>
</evidence>
<name>X1LPT8_9ZZZZ</name>
<dbReference type="PANTHER" id="PTHR43381:SF5">
    <property type="entry name" value="TR-TYPE G DOMAIN-CONTAINING PROTEIN"/>
    <property type="match status" value="1"/>
</dbReference>
<comment type="caution">
    <text evidence="4">The sequence shown here is derived from an EMBL/GenBank/DDBJ whole genome shotgun (WGS) entry which is preliminary data.</text>
</comment>
<dbReference type="PANTHER" id="PTHR43381">
    <property type="entry name" value="TRANSLATION INITIATION FACTOR IF-2-RELATED"/>
    <property type="match status" value="1"/>
</dbReference>
<keyword evidence="2" id="KW-0342">GTP-binding</keyword>
<dbReference type="GO" id="GO:0005525">
    <property type="term" value="F:GTP binding"/>
    <property type="evidence" value="ECO:0007669"/>
    <property type="project" value="UniProtKB-KW"/>
</dbReference>
<proteinExistence type="predicted"/>
<keyword evidence="1" id="KW-0547">Nucleotide-binding</keyword>
<dbReference type="AlphaFoldDB" id="X1LPT8"/>
<dbReference type="Gene3D" id="2.40.30.10">
    <property type="entry name" value="Translation factors"/>
    <property type="match status" value="1"/>
</dbReference>